<keyword evidence="8" id="KW-0539">Nucleus</keyword>
<feature type="compositionally biased region" description="Acidic residues" evidence="9">
    <location>
        <begin position="39"/>
        <end position="50"/>
    </location>
</feature>
<evidence type="ECO:0000259" key="11">
    <source>
        <dbReference type="PROSITE" id="PS50103"/>
    </source>
</evidence>
<keyword evidence="13" id="KW-1185">Reference proteome</keyword>
<dbReference type="InterPro" id="IPR039971">
    <property type="entry name" value="CWC24-like"/>
</dbReference>
<comment type="similarity">
    <text evidence="2 8">Belongs to the CWC24 family.</text>
</comment>
<keyword evidence="12" id="KW-0808">Transferase</keyword>
<name>A0AAF0DDA2_9EURO</name>
<reference evidence="12" key="1">
    <citation type="submission" date="2023-03" db="EMBL/GenBank/DDBJ databases">
        <title>Emydomyces testavorans Genome Sequence.</title>
        <authorList>
            <person name="Hoyer L."/>
        </authorList>
    </citation>
    <scope>NUCLEOTIDE SEQUENCE</scope>
    <source>
        <strain evidence="12">16-2883</strain>
    </source>
</reference>
<dbReference type="GO" id="GO:0034247">
    <property type="term" value="P:snoRNA splicing"/>
    <property type="evidence" value="ECO:0007669"/>
    <property type="project" value="TreeGrafter"/>
</dbReference>
<keyword evidence="12" id="KW-0012">Acyltransferase</keyword>
<evidence type="ECO:0000259" key="10">
    <source>
        <dbReference type="PROSITE" id="PS50089"/>
    </source>
</evidence>
<evidence type="ECO:0000256" key="2">
    <source>
        <dbReference type="ARBA" id="ARBA00009161"/>
    </source>
</evidence>
<evidence type="ECO:0000256" key="9">
    <source>
        <dbReference type="SAM" id="MobiDB-lite"/>
    </source>
</evidence>
<keyword evidence="5 7" id="KW-0863">Zinc-finger</keyword>
<dbReference type="PROSITE" id="PS50089">
    <property type="entry name" value="ZF_RING_2"/>
    <property type="match status" value="1"/>
</dbReference>
<keyword evidence="8" id="KW-0508">mRNA splicing</keyword>
<accession>A0AAF0DDA2</accession>
<evidence type="ECO:0000256" key="7">
    <source>
        <dbReference type="PROSITE-ProRule" id="PRU00723"/>
    </source>
</evidence>
<dbReference type="Pfam" id="PF00097">
    <property type="entry name" value="zf-C3HC4"/>
    <property type="match status" value="1"/>
</dbReference>
<dbReference type="InterPro" id="IPR013083">
    <property type="entry name" value="Znf_RING/FYVE/PHD"/>
</dbReference>
<feature type="zinc finger region" description="C3H1-type" evidence="7">
    <location>
        <begin position="173"/>
        <end position="201"/>
    </location>
</feature>
<dbReference type="EMBL" id="CP120627">
    <property type="protein sequence ID" value="WEW56409.1"/>
    <property type="molecule type" value="Genomic_DNA"/>
</dbReference>
<comment type="subcellular location">
    <subcellularLocation>
        <location evidence="8">Nucleus</location>
    </subcellularLocation>
</comment>
<keyword evidence="8" id="KW-0238">DNA-binding</keyword>
<dbReference type="GO" id="GO:0008270">
    <property type="term" value="F:zinc ion binding"/>
    <property type="evidence" value="ECO:0007669"/>
    <property type="project" value="UniProtKB-KW"/>
</dbReference>
<dbReference type="SUPFAM" id="SSF57850">
    <property type="entry name" value="RING/U-box"/>
    <property type="match status" value="1"/>
</dbReference>
<dbReference type="SUPFAM" id="SSF90229">
    <property type="entry name" value="CCCH zinc finger"/>
    <property type="match status" value="1"/>
</dbReference>
<keyword evidence="8" id="KW-0507">mRNA processing</keyword>
<dbReference type="GO" id="GO:0003677">
    <property type="term" value="F:DNA binding"/>
    <property type="evidence" value="ECO:0007669"/>
    <property type="project" value="UniProtKB-UniRule"/>
</dbReference>
<dbReference type="Gene3D" id="3.30.40.10">
    <property type="entry name" value="Zinc/RING finger domain, C3HC4 (zinc finger)"/>
    <property type="match status" value="1"/>
</dbReference>
<comment type="subunit">
    <text evidence="3 8">Associated with the spliceosome.</text>
</comment>
<gene>
    <name evidence="12" type="primary">CWC24</name>
    <name evidence="12" type="ORF">PRK78_001852</name>
</gene>
<dbReference type="SMART" id="SM00184">
    <property type="entry name" value="RING"/>
    <property type="match status" value="1"/>
</dbReference>
<dbReference type="InterPro" id="IPR001841">
    <property type="entry name" value="Znf_RING"/>
</dbReference>
<dbReference type="FunFam" id="3.30.40.10:FF:000045">
    <property type="entry name" value="RING finger protein 113A"/>
    <property type="match status" value="1"/>
</dbReference>
<dbReference type="InterPro" id="IPR000571">
    <property type="entry name" value="Znf_CCCH"/>
</dbReference>
<keyword evidence="6 7" id="KW-0862">Zinc</keyword>
<dbReference type="Proteomes" id="UP001219355">
    <property type="component" value="Chromosome 1"/>
</dbReference>
<dbReference type="GO" id="GO:0006397">
    <property type="term" value="P:mRNA processing"/>
    <property type="evidence" value="ECO:0007669"/>
    <property type="project" value="UniProtKB-KW"/>
</dbReference>
<dbReference type="PROSITE" id="PS50103">
    <property type="entry name" value="ZF_C3H1"/>
    <property type="match status" value="1"/>
</dbReference>
<feature type="region of interest" description="Disordered" evidence="9">
    <location>
        <begin position="1"/>
        <end position="104"/>
    </location>
</feature>
<feature type="region of interest" description="Disordered" evidence="9">
    <location>
        <begin position="317"/>
        <end position="338"/>
    </location>
</feature>
<evidence type="ECO:0000256" key="3">
    <source>
        <dbReference type="ARBA" id="ARBA00011524"/>
    </source>
</evidence>
<evidence type="ECO:0000256" key="6">
    <source>
        <dbReference type="ARBA" id="ARBA00022833"/>
    </source>
</evidence>
<dbReference type="PANTHER" id="PTHR12930">
    <property type="entry name" value="ZINC FINGER PROTEIN 183"/>
    <property type="match status" value="1"/>
</dbReference>
<dbReference type="InterPro" id="IPR017907">
    <property type="entry name" value="Znf_RING_CS"/>
</dbReference>
<evidence type="ECO:0000256" key="5">
    <source>
        <dbReference type="ARBA" id="ARBA00022771"/>
    </source>
</evidence>
<keyword evidence="4 7" id="KW-0479">Metal-binding</keyword>
<feature type="compositionally biased region" description="Basic residues" evidence="9">
    <location>
        <begin position="15"/>
        <end position="30"/>
    </location>
</feature>
<proteinExistence type="inferred from homology"/>
<dbReference type="GO" id="GO:0016746">
    <property type="term" value="F:acyltransferase activity"/>
    <property type="evidence" value="ECO:0007669"/>
    <property type="project" value="UniProtKB-KW"/>
</dbReference>
<feature type="domain" description="C3H1-type" evidence="11">
    <location>
        <begin position="173"/>
        <end position="201"/>
    </location>
</feature>
<comment type="function">
    <text evidence="1 8">Involved in pre-mRNA splicing.</text>
</comment>
<organism evidence="12 13">
    <name type="scientific">Emydomyces testavorans</name>
    <dbReference type="NCBI Taxonomy" id="2070801"/>
    <lineage>
        <taxon>Eukaryota</taxon>
        <taxon>Fungi</taxon>
        <taxon>Dikarya</taxon>
        <taxon>Ascomycota</taxon>
        <taxon>Pezizomycotina</taxon>
        <taxon>Eurotiomycetes</taxon>
        <taxon>Eurotiomycetidae</taxon>
        <taxon>Onygenales</taxon>
        <taxon>Nannizziopsiaceae</taxon>
        <taxon>Emydomyces</taxon>
    </lineage>
</organism>
<feature type="compositionally biased region" description="Low complexity" evidence="9">
    <location>
        <begin position="64"/>
        <end position="73"/>
    </location>
</feature>
<sequence length="338" mass="37483">MDQVSSEQPIAPISFKKRSAKAKSSLRKKAPTPPPVSDSDSDFSSFEEGDEGHKVKRRRKNAHVTASSTSVSANRPEADETTATTSFRPVPADNDATKHSNWYDQDVNNDELSANNLLGKTRIRPAAVEGATDGIYRGASKYQSFIQKKPDAPSKQFGPIKAPTNIRTVTFTDFAPDVCKDYKQTGFCGFGDTCKFLHAREDYKQGWELDRDWDVQTKGKKIVGRTVASANRGQKTADDEDDDEDEMLESIPFACIICKQPYKSPVLTKCGHYFCESCALQRYRKNPSCAACGAGTGGVFNVAKKLNKLLEKKRERAQKRREKAIEAGEEVSEEESES</sequence>
<keyword evidence="8" id="KW-0747">Spliceosome</keyword>
<evidence type="ECO:0000313" key="13">
    <source>
        <dbReference type="Proteomes" id="UP001219355"/>
    </source>
</evidence>
<evidence type="ECO:0000256" key="4">
    <source>
        <dbReference type="ARBA" id="ARBA00022723"/>
    </source>
</evidence>
<evidence type="ECO:0000256" key="8">
    <source>
        <dbReference type="RuleBase" id="RU367110"/>
    </source>
</evidence>
<evidence type="ECO:0000313" key="12">
    <source>
        <dbReference type="EMBL" id="WEW56409.1"/>
    </source>
</evidence>
<dbReference type="InterPro" id="IPR018957">
    <property type="entry name" value="Znf_C3HC4_RING-type"/>
</dbReference>
<dbReference type="PROSITE" id="PS00518">
    <property type="entry name" value="ZF_RING_1"/>
    <property type="match status" value="1"/>
</dbReference>
<protein>
    <recommendedName>
        <fullName evidence="8">Pre-mRNA-splicing factor CWC24</fullName>
    </recommendedName>
</protein>
<dbReference type="CDD" id="cd16539">
    <property type="entry name" value="RING-HC_RNF113A_B"/>
    <property type="match status" value="1"/>
</dbReference>
<dbReference type="Pfam" id="PF00642">
    <property type="entry name" value="zf-CCCH"/>
    <property type="match status" value="1"/>
</dbReference>
<dbReference type="SMART" id="SM00356">
    <property type="entry name" value="ZnF_C3H1"/>
    <property type="match status" value="1"/>
</dbReference>
<dbReference type="InterPro" id="IPR036855">
    <property type="entry name" value="Znf_CCCH_sf"/>
</dbReference>
<dbReference type="GO" id="GO:0005684">
    <property type="term" value="C:U2-type spliceosomal complex"/>
    <property type="evidence" value="ECO:0007669"/>
    <property type="project" value="TreeGrafter"/>
</dbReference>
<feature type="compositionally biased region" description="Acidic residues" evidence="9">
    <location>
        <begin position="327"/>
        <end position="338"/>
    </location>
</feature>
<dbReference type="AlphaFoldDB" id="A0AAF0DDA2"/>
<feature type="domain" description="RING-type" evidence="10">
    <location>
        <begin position="255"/>
        <end position="292"/>
    </location>
</feature>
<evidence type="ECO:0000256" key="1">
    <source>
        <dbReference type="ARBA" id="ARBA00003777"/>
    </source>
</evidence>
<dbReference type="PANTHER" id="PTHR12930:SF0">
    <property type="entry name" value="RING FINGER PROTEIN 113B"/>
    <property type="match status" value="1"/>
</dbReference>